<keyword evidence="4 5" id="KW-0408">Iron</keyword>
<name>A0A8X7PAE6_BRACI</name>
<evidence type="ECO:0000256" key="2">
    <source>
        <dbReference type="ARBA" id="ARBA00022617"/>
    </source>
</evidence>
<dbReference type="InterPro" id="IPR036396">
    <property type="entry name" value="Cyt_P450_sf"/>
</dbReference>
<gene>
    <name evidence="7" type="ORF">Bca52824_085817</name>
</gene>
<sequence>MLGHLFRPMRLQPLPPKGLSGYQTSLSPIDSFCSYDPDRFSPGREEDKAAGAFSYISFGGGRHGCLGEPFAYLQIKAIWSHLLRNFELELVSPFPEMDWNAMVVGIKGNVMSSSEEAISLRRRSSSSVIFKGKYRSSVVDLSIGERTMGQDYSYTQPSSSSEELDITSLIVAEGELYANEVKSTAAGHVNQVTGAFGISKCVVVLRVTGLCFV</sequence>
<dbReference type="SUPFAM" id="SSF48264">
    <property type="entry name" value="Cytochrome P450"/>
    <property type="match status" value="1"/>
</dbReference>
<evidence type="ECO:0000256" key="1">
    <source>
        <dbReference type="ARBA" id="ARBA00010617"/>
    </source>
</evidence>
<dbReference type="GO" id="GO:0016705">
    <property type="term" value="F:oxidoreductase activity, acting on paired donors, with incorporation or reduction of molecular oxygen"/>
    <property type="evidence" value="ECO:0007669"/>
    <property type="project" value="InterPro"/>
</dbReference>
<dbReference type="GO" id="GO:0005506">
    <property type="term" value="F:iron ion binding"/>
    <property type="evidence" value="ECO:0007669"/>
    <property type="project" value="InterPro"/>
</dbReference>
<dbReference type="InterPro" id="IPR017972">
    <property type="entry name" value="Cyt_P450_CS"/>
</dbReference>
<keyword evidence="6" id="KW-0560">Oxidoreductase</keyword>
<dbReference type="InterPro" id="IPR050529">
    <property type="entry name" value="CYP450_sterol_14alpha_dmase"/>
</dbReference>
<keyword evidence="2 5" id="KW-0349">Heme</keyword>
<dbReference type="EMBL" id="JAAMPC010000017">
    <property type="protein sequence ID" value="KAG2246189.1"/>
    <property type="molecule type" value="Genomic_DNA"/>
</dbReference>
<organism evidence="7 8">
    <name type="scientific">Brassica carinata</name>
    <name type="common">Ethiopian mustard</name>
    <name type="synonym">Abyssinian cabbage</name>
    <dbReference type="NCBI Taxonomy" id="52824"/>
    <lineage>
        <taxon>Eukaryota</taxon>
        <taxon>Viridiplantae</taxon>
        <taxon>Streptophyta</taxon>
        <taxon>Embryophyta</taxon>
        <taxon>Tracheophyta</taxon>
        <taxon>Spermatophyta</taxon>
        <taxon>Magnoliopsida</taxon>
        <taxon>eudicotyledons</taxon>
        <taxon>Gunneridae</taxon>
        <taxon>Pentapetalae</taxon>
        <taxon>rosids</taxon>
        <taxon>malvids</taxon>
        <taxon>Brassicales</taxon>
        <taxon>Brassicaceae</taxon>
        <taxon>Brassiceae</taxon>
        <taxon>Brassica</taxon>
    </lineage>
</organism>
<dbReference type="InterPro" id="IPR001128">
    <property type="entry name" value="Cyt_P450"/>
</dbReference>
<proteinExistence type="inferred from homology"/>
<dbReference type="PANTHER" id="PTHR24304:SF2">
    <property type="entry name" value="24-HYDROXYCHOLESTEROL 7-ALPHA-HYDROXYLASE"/>
    <property type="match status" value="1"/>
</dbReference>
<accession>A0A8X7PAE6</accession>
<dbReference type="OrthoDB" id="1612475at2759"/>
<dbReference type="InterPro" id="IPR002403">
    <property type="entry name" value="Cyt_P450_E_grp-IV"/>
</dbReference>
<evidence type="ECO:0000313" key="7">
    <source>
        <dbReference type="EMBL" id="KAG2246189.1"/>
    </source>
</evidence>
<comment type="caution">
    <text evidence="7">The sequence shown here is derived from an EMBL/GenBank/DDBJ whole genome shotgun (WGS) entry which is preliminary data.</text>
</comment>
<evidence type="ECO:0000256" key="6">
    <source>
        <dbReference type="RuleBase" id="RU000461"/>
    </source>
</evidence>
<evidence type="ECO:0000256" key="4">
    <source>
        <dbReference type="ARBA" id="ARBA00023004"/>
    </source>
</evidence>
<keyword evidence="3 5" id="KW-0479">Metal-binding</keyword>
<dbReference type="Proteomes" id="UP000886595">
    <property type="component" value="Unassembled WGS sequence"/>
</dbReference>
<dbReference type="PANTHER" id="PTHR24304">
    <property type="entry name" value="CYTOCHROME P450 FAMILY 7"/>
    <property type="match status" value="1"/>
</dbReference>
<dbReference type="AlphaFoldDB" id="A0A8X7PAE6"/>
<feature type="binding site" description="axial binding residue" evidence="5">
    <location>
        <position position="65"/>
    </location>
    <ligand>
        <name>heme</name>
        <dbReference type="ChEBI" id="CHEBI:30413"/>
    </ligand>
    <ligandPart>
        <name>Fe</name>
        <dbReference type="ChEBI" id="CHEBI:18248"/>
    </ligandPart>
</feature>
<dbReference type="PRINTS" id="PR00465">
    <property type="entry name" value="EP450IV"/>
</dbReference>
<evidence type="ECO:0000256" key="3">
    <source>
        <dbReference type="ARBA" id="ARBA00022723"/>
    </source>
</evidence>
<dbReference type="Gene3D" id="1.10.630.10">
    <property type="entry name" value="Cytochrome P450"/>
    <property type="match status" value="1"/>
</dbReference>
<comment type="cofactor">
    <cofactor evidence="5">
        <name>heme</name>
        <dbReference type="ChEBI" id="CHEBI:30413"/>
    </cofactor>
</comment>
<evidence type="ECO:0000256" key="5">
    <source>
        <dbReference type="PIRSR" id="PIRSR602403-1"/>
    </source>
</evidence>
<dbReference type="GO" id="GO:0004497">
    <property type="term" value="F:monooxygenase activity"/>
    <property type="evidence" value="ECO:0007669"/>
    <property type="project" value="UniProtKB-KW"/>
</dbReference>
<keyword evidence="6" id="KW-0503">Monooxygenase</keyword>
<dbReference type="PROSITE" id="PS00086">
    <property type="entry name" value="CYTOCHROME_P450"/>
    <property type="match status" value="1"/>
</dbReference>
<reference evidence="7 8" key="1">
    <citation type="submission" date="2020-02" db="EMBL/GenBank/DDBJ databases">
        <authorList>
            <person name="Ma Q."/>
            <person name="Huang Y."/>
            <person name="Song X."/>
            <person name="Pei D."/>
        </authorList>
    </citation>
    <scope>NUCLEOTIDE SEQUENCE [LARGE SCALE GENOMIC DNA]</scope>
    <source>
        <strain evidence="7">Sxm20200214</strain>
        <tissue evidence="7">Leaf</tissue>
    </source>
</reference>
<protein>
    <submittedName>
        <fullName evidence="7">Uncharacterized protein</fullName>
    </submittedName>
</protein>
<dbReference type="GO" id="GO:0020037">
    <property type="term" value="F:heme binding"/>
    <property type="evidence" value="ECO:0007669"/>
    <property type="project" value="InterPro"/>
</dbReference>
<comment type="similarity">
    <text evidence="1 6">Belongs to the cytochrome P450 family.</text>
</comment>
<evidence type="ECO:0000313" key="8">
    <source>
        <dbReference type="Proteomes" id="UP000886595"/>
    </source>
</evidence>
<keyword evidence="8" id="KW-1185">Reference proteome</keyword>
<dbReference type="Pfam" id="PF00067">
    <property type="entry name" value="p450"/>
    <property type="match status" value="1"/>
</dbReference>